<dbReference type="AlphaFoldDB" id="A0A1G1WPJ8"/>
<gene>
    <name evidence="2" type="ORF">A3J50_01550</name>
</gene>
<dbReference type="InterPro" id="IPR005475">
    <property type="entry name" value="Transketolase-like_Pyr-bd"/>
</dbReference>
<comment type="caution">
    <text evidence="2">The sequence shown here is derived from an EMBL/GenBank/DDBJ whole genome shotgun (WGS) entry which is preliminary data.</text>
</comment>
<dbReference type="Pfam" id="PF02779">
    <property type="entry name" value="Transket_pyr"/>
    <property type="match status" value="1"/>
</dbReference>
<accession>A0A1G1WPJ8</accession>
<dbReference type="EMBL" id="MHCX01000018">
    <property type="protein sequence ID" value="OGY29666.1"/>
    <property type="molecule type" value="Genomic_DNA"/>
</dbReference>
<dbReference type="Gene3D" id="3.40.50.970">
    <property type="match status" value="1"/>
</dbReference>
<sequence>MNNGLKFDPSKLMRARFARAIHDQMAKNKDIYVIAGDLGYKMWDTIRTDYPDRFINTGAAEQTMMGLSVGLALKGKIPVVYSITTFLLYRPFETIRNYVHHEKIPVKLIGAGRNRDYRHDGISHWAEEDREVMKILHNIKARWPDDSADIDGLVADMVEDPNPWYINLKR</sequence>
<dbReference type="SUPFAM" id="SSF52518">
    <property type="entry name" value="Thiamin diphosphate-binding fold (THDP-binding)"/>
    <property type="match status" value="1"/>
</dbReference>
<name>A0A1G1WPJ8_9BACT</name>
<dbReference type="PANTHER" id="PTHR43825:SF5">
    <property type="entry name" value="HYPOTHETICAL TRANSKETOLASE FAMILY PROTEIN"/>
    <property type="match status" value="1"/>
</dbReference>
<dbReference type="Proteomes" id="UP000177821">
    <property type="component" value="Unassembled WGS sequence"/>
</dbReference>
<feature type="domain" description="Transketolase-like pyrimidine-binding" evidence="1">
    <location>
        <begin position="11"/>
        <end position="170"/>
    </location>
</feature>
<protein>
    <recommendedName>
        <fullName evidence="1">Transketolase-like pyrimidine-binding domain-containing protein</fullName>
    </recommendedName>
</protein>
<dbReference type="InterPro" id="IPR051157">
    <property type="entry name" value="PDH/Transketolase"/>
</dbReference>
<evidence type="ECO:0000313" key="2">
    <source>
        <dbReference type="EMBL" id="OGY29666.1"/>
    </source>
</evidence>
<dbReference type="PANTHER" id="PTHR43825">
    <property type="entry name" value="PYRUVATE DEHYDROGENASE E1 COMPONENT"/>
    <property type="match status" value="1"/>
</dbReference>
<evidence type="ECO:0000313" key="3">
    <source>
        <dbReference type="Proteomes" id="UP000177821"/>
    </source>
</evidence>
<reference evidence="2 3" key="1">
    <citation type="journal article" date="2016" name="Nat. Commun.">
        <title>Thousands of microbial genomes shed light on interconnected biogeochemical processes in an aquifer system.</title>
        <authorList>
            <person name="Anantharaman K."/>
            <person name="Brown C.T."/>
            <person name="Hug L.A."/>
            <person name="Sharon I."/>
            <person name="Castelle C.J."/>
            <person name="Probst A.J."/>
            <person name="Thomas B.C."/>
            <person name="Singh A."/>
            <person name="Wilkins M.J."/>
            <person name="Karaoz U."/>
            <person name="Brodie E.L."/>
            <person name="Williams K.H."/>
            <person name="Hubbard S.S."/>
            <person name="Banfield J.F."/>
        </authorList>
    </citation>
    <scope>NUCLEOTIDE SEQUENCE [LARGE SCALE GENOMIC DNA]</scope>
</reference>
<organism evidence="2 3">
    <name type="scientific">Candidatus Woykebacteria bacterium RIFCSPHIGHO2_02_FULL_43_16b</name>
    <dbReference type="NCBI Taxonomy" id="1802601"/>
    <lineage>
        <taxon>Bacteria</taxon>
        <taxon>Candidatus Woykeibacteriota</taxon>
    </lineage>
</organism>
<dbReference type="InterPro" id="IPR029061">
    <property type="entry name" value="THDP-binding"/>
</dbReference>
<evidence type="ECO:0000259" key="1">
    <source>
        <dbReference type="SMART" id="SM00861"/>
    </source>
</evidence>
<dbReference type="SMART" id="SM00861">
    <property type="entry name" value="Transket_pyr"/>
    <property type="match status" value="1"/>
</dbReference>
<dbReference type="CDD" id="cd07033">
    <property type="entry name" value="TPP_PYR_DXS_TK_like"/>
    <property type="match status" value="1"/>
</dbReference>
<proteinExistence type="predicted"/>